<reference evidence="2" key="1">
    <citation type="journal article" date="2020" name="Stud. Mycol.">
        <title>101 Dothideomycetes genomes: a test case for predicting lifestyles and emergence of pathogens.</title>
        <authorList>
            <person name="Haridas S."/>
            <person name="Albert R."/>
            <person name="Binder M."/>
            <person name="Bloem J."/>
            <person name="Labutti K."/>
            <person name="Salamov A."/>
            <person name="Andreopoulos B."/>
            <person name="Baker S."/>
            <person name="Barry K."/>
            <person name="Bills G."/>
            <person name="Bluhm B."/>
            <person name="Cannon C."/>
            <person name="Castanera R."/>
            <person name="Culley D."/>
            <person name="Daum C."/>
            <person name="Ezra D."/>
            <person name="Gonzalez J."/>
            <person name="Henrissat B."/>
            <person name="Kuo A."/>
            <person name="Liang C."/>
            <person name="Lipzen A."/>
            <person name="Lutzoni F."/>
            <person name="Magnuson J."/>
            <person name="Mondo S."/>
            <person name="Nolan M."/>
            <person name="Ohm R."/>
            <person name="Pangilinan J."/>
            <person name="Park H.-J."/>
            <person name="Ramirez L."/>
            <person name="Alfaro M."/>
            <person name="Sun H."/>
            <person name="Tritt A."/>
            <person name="Yoshinaga Y."/>
            <person name="Zwiers L.-H."/>
            <person name="Turgeon B."/>
            <person name="Goodwin S."/>
            <person name="Spatafora J."/>
            <person name="Crous P."/>
            <person name="Grigoriev I."/>
        </authorList>
    </citation>
    <scope>NUCLEOTIDE SEQUENCE</scope>
    <source>
        <strain evidence="2">CBS 101060</strain>
    </source>
</reference>
<name>A0A9P4SAH8_9PEZI</name>
<protein>
    <recommendedName>
        <fullName evidence="4">SprT-like domain-containing protein</fullName>
    </recommendedName>
</protein>
<feature type="compositionally biased region" description="Basic and acidic residues" evidence="1">
    <location>
        <begin position="411"/>
        <end position="423"/>
    </location>
</feature>
<evidence type="ECO:0000256" key="1">
    <source>
        <dbReference type="SAM" id="MobiDB-lite"/>
    </source>
</evidence>
<dbReference type="EMBL" id="MU006097">
    <property type="protein sequence ID" value="KAF2838175.1"/>
    <property type="molecule type" value="Genomic_DNA"/>
</dbReference>
<evidence type="ECO:0000313" key="2">
    <source>
        <dbReference type="EMBL" id="KAF2838175.1"/>
    </source>
</evidence>
<dbReference type="Proteomes" id="UP000799429">
    <property type="component" value="Unassembled WGS sequence"/>
</dbReference>
<organism evidence="2 3">
    <name type="scientific">Patellaria atrata CBS 101060</name>
    <dbReference type="NCBI Taxonomy" id="1346257"/>
    <lineage>
        <taxon>Eukaryota</taxon>
        <taxon>Fungi</taxon>
        <taxon>Dikarya</taxon>
        <taxon>Ascomycota</taxon>
        <taxon>Pezizomycotina</taxon>
        <taxon>Dothideomycetes</taxon>
        <taxon>Dothideomycetes incertae sedis</taxon>
        <taxon>Patellariales</taxon>
        <taxon>Patellariaceae</taxon>
        <taxon>Patellaria</taxon>
    </lineage>
</organism>
<gene>
    <name evidence="2" type="ORF">M501DRAFT_1017199</name>
</gene>
<keyword evidence="3" id="KW-1185">Reference proteome</keyword>
<accession>A0A9P4SAH8</accession>
<evidence type="ECO:0000313" key="3">
    <source>
        <dbReference type="Proteomes" id="UP000799429"/>
    </source>
</evidence>
<evidence type="ECO:0008006" key="4">
    <source>
        <dbReference type="Google" id="ProtNLM"/>
    </source>
</evidence>
<dbReference type="AlphaFoldDB" id="A0A9P4SAH8"/>
<dbReference type="OrthoDB" id="5236983at2759"/>
<sequence length="675" mass="77343">MAYPQRDNWYPHSSLVRLPSSRHYRRPHAQLYQTRSPSPRPGWNIDYATAFLISHLETTAEKCSKELYFWRHSCTPHSLPDCLINLDLILFDSKLWDHISVILEHLGREISACLVKVAGPGFHGTPLEIQINGDMHVPGDRDSLLASLLHQMIHAYFLIVCPSAYKNDGMDTRLAHGFHFGAVMYKIKDLATPNSRRPMLPLDFGHHLGHHLPHHSRASSVRGYRRTSNSTVRGQLQLQSFAYAEYAYGRPKHRQKYRVAAESDACHRAQPTIDRAQIEKFYEENCKPLLDASEVGRSTSLFKLEDNELVEIGRMHDKVGRPAEYVELVFEGKPVRIPRPELERFGSLKELFGEGKRELNIPEGTSFHTFSRLCEFITKTTYEPDIQETQVEDPGDNYGPPAIVTQDDKDDEKSATSDDTKDETPYLRIDTRVFLLASQIGFSEIQSHALDRMNKQHVSREDPVEVLKELYASDEPHETLRRWCRKWLARIRPQAVEDKRNDHRASCSCGSDPPTAETSVLETSNLGLLSTYPSFRTLRDGSARLAEDVTRVETEFEKCAREEERLRWVREEREWRFDGREFPYDPYFATLCPHSAAQLYVSPHLPPHAHTPRNPHTCGYNSRTHTPGSCSCEEGKGKGRPGAMDGPYLSGGEWFWRGRDGGLRVWDQVRGWVGE</sequence>
<proteinExistence type="predicted"/>
<comment type="caution">
    <text evidence="2">The sequence shown here is derived from an EMBL/GenBank/DDBJ whole genome shotgun (WGS) entry which is preliminary data.</text>
</comment>
<feature type="region of interest" description="Disordered" evidence="1">
    <location>
        <begin position="387"/>
        <end position="423"/>
    </location>
</feature>